<evidence type="ECO:0000256" key="3">
    <source>
        <dbReference type="ARBA" id="ARBA00022768"/>
    </source>
</evidence>
<dbReference type="InterPro" id="IPR014039">
    <property type="entry name" value="Transl_elong_EFTs/EF1B_dimer"/>
</dbReference>
<dbReference type="InterPro" id="IPR001816">
    <property type="entry name" value="Transl_elong_EFTs/EF1B"/>
</dbReference>
<dbReference type="NCBIfam" id="TIGR00116">
    <property type="entry name" value="tsf"/>
    <property type="match status" value="1"/>
</dbReference>
<sequence>MAITAQMVKELREKTGAGMMDCKKALVEADGDEQKAIEELRKKGLSKAAKKAGRSTSEGLIALAQEGDKSAAIVELLCETDFVARNEQFQATLTAMAESVAAAAPACGADHGVVHSPCDECWLNHEVGGGKTVADKVKDLIAVLGENMQAGRYARIELDGHGAIGSYVHMNSKIGVIVELKTLKAESAESAEFQALAKDIAMQIAASSPVCVASTEVPQDLLDRERAIYRDQALGEGKPENVVEKIVEGRVNKYFKEICLLDQPFIKEDKKSISQLIKEVSKSLNDTIEIGRFARLQVGEDAE</sequence>
<gene>
    <name evidence="5" type="primary">tsf</name>
    <name evidence="8" type="ORF">DQK91_00360</name>
    <name evidence="7" type="ORF">E8L03_09525</name>
</gene>
<dbReference type="SUPFAM" id="SSF46934">
    <property type="entry name" value="UBA-like"/>
    <property type="match status" value="1"/>
</dbReference>
<evidence type="ECO:0000313" key="7">
    <source>
        <dbReference type="EMBL" id="QJT09162.1"/>
    </source>
</evidence>
<name>A0A6P1ZKE4_9BACT</name>
<feature type="region of interest" description="Involved in Mg(2+) ion dislocation from EF-Tu" evidence="5">
    <location>
        <begin position="80"/>
        <end position="83"/>
    </location>
</feature>
<organism evidence="8 9">
    <name type="scientific">Oceanidesulfovibrio marinus</name>
    <dbReference type="NCBI Taxonomy" id="370038"/>
    <lineage>
        <taxon>Bacteria</taxon>
        <taxon>Pseudomonadati</taxon>
        <taxon>Thermodesulfobacteriota</taxon>
        <taxon>Desulfovibrionia</taxon>
        <taxon>Desulfovibrionales</taxon>
        <taxon>Desulfovibrionaceae</taxon>
        <taxon>Oceanidesulfovibrio</taxon>
    </lineage>
</organism>
<dbReference type="Gene3D" id="1.10.8.10">
    <property type="entry name" value="DNA helicase RuvA subunit, C-terminal domain"/>
    <property type="match status" value="1"/>
</dbReference>
<dbReference type="Gene3D" id="1.10.286.20">
    <property type="match status" value="1"/>
</dbReference>
<dbReference type="Proteomes" id="UP000434052">
    <property type="component" value="Unassembled WGS sequence"/>
</dbReference>
<feature type="domain" description="Translation elongation factor EFTs/EF1B dimerisation" evidence="6">
    <location>
        <begin position="71"/>
        <end position="300"/>
    </location>
</feature>
<comment type="subcellular location">
    <subcellularLocation>
        <location evidence="5">Cytoplasm</location>
    </subcellularLocation>
</comment>
<dbReference type="PROSITE" id="PS01126">
    <property type="entry name" value="EF_TS_1"/>
    <property type="match status" value="1"/>
</dbReference>
<dbReference type="InterPro" id="IPR009060">
    <property type="entry name" value="UBA-like_sf"/>
</dbReference>
<keyword evidence="10" id="KW-1185">Reference proteome</keyword>
<keyword evidence="3 5" id="KW-0251">Elongation factor</keyword>
<dbReference type="EMBL" id="CP039543">
    <property type="protein sequence ID" value="QJT09162.1"/>
    <property type="molecule type" value="Genomic_DNA"/>
</dbReference>
<evidence type="ECO:0000259" key="6">
    <source>
        <dbReference type="Pfam" id="PF00889"/>
    </source>
</evidence>
<evidence type="ECO:0000256" key="1">
    <source>
        <dbReference type="ARBA" id="ARBA00005532"/>
    </source>
</evidence>
<dbReference type="CDD" id="cd14275">
    <property type="entry name" value="UBA_EF-Ts"/>
    <property type="match status" value="1"/>
</dbReference>
<dbReference type="InterPro" id="IPR018101">
    <property type="entry name" value="Transl_elong_Ts_CS"/>
</dbReference>
<dbReference type="FunFam" id="1.10.8.10:FF:000001">
    <property type="entry name" value="Elongation factor Ts"/>
    <property type="match status" value="1"/>
</dbReference>
<dbReference type="PANTHER" id="PTHR11741:SF0">
    <property type="entry name" value="ELONGATION FACTOR TS, MITOCHONDRIAL"/>
    <property type="match status" value="1"/>
</dbReference>
<dbReference type="GO" id="GO:0003746">
    <property type="term" value="F:translation elongation factor activity"/>
    <property type="evidence" value="ECO:0007669"/>
    <property type="project" value="UniProtKB-UniRule"/>
</dbReference>
<dbReference type="OrthoDB" id="9808348at2"/>
<dbReference type="RefSeq" id="WP_144233447.1">
    <property type="nucleotide sequence ID" value="NZ_CP039543.1"/>
</dbReference>
<accession>A0A6P1ZKE4</accession>
<dbReference type="FunFam" id="1.10.286.20:FF:000001">
    <property type="entry name" value="Elongation factor Ts"/>
    <property type="match status" value="1"/>
</dbReference>
<evidence type="ECO:0000256" key="4">
    <source>
        <dbReference type="ARBA" id="ARBA00022917"/>
    </source>
</evidence>
<dbReference type="EMBL" id="QMIF01000001">
    <property type="protein sequence ID" value="TVM36411.1"/>
    <property type="molecule type" value="Genomic_DNA"/>
</dbReference>
<protein>
    <recommendedName>
        <fullName evidence="2 5">Elongation factor Ts</fullName>
        <shortName evidence="5">EF-Ts</shortName>
    </recommendedName>
</protein>
<dbReference type="SUPFAM" id="SSF54713">
    <property type="entry name" value="Elongation factor Ts (EF-Ts), dimerisation domain"/>
    <property type="match status" value="2"/>
</dbReference>
<comment type="function">
    <text evidence="5">Associates with the EF-Tu.GDP complex and induces the exchange of GDP to GTP. It remains bound to the aminoacyl-tRNA.EF-Tu.GTP complex up to the GTP hydrolysis stage on the ribosome.</text>
</comment>
<evidence type="ECO:0000313" key="9">
    <source>
        <dbReference type="Proteomes" id="UP000434052"/>
    </source>
</evidence>
<evidence type="ECO:0000313" key="8">
    <source>
        <dbReference type="EMBL" id="TVM36411.1"/>
    </source>
</evidence>
<dbReference type="PANTHER" id="PTHR11741">
    <property type="entry name" value="ELONGATION FACTOR TS"/>
    <property type="match status" value="1"/>
</dbReference>
<evidence type="ECO:0000256" key="5">
    <source>
        <dbReference type="HAMAP-Rule" id="MF_00050"/>
    </source>
</evidence>
<evidence type="ECO:0000256" key="2">
    <source>
        <dbReference type="ARBA" id="ARBA00016956"/>
    </source>
</evidence>
<reference evidence="7 10" key="2">
    <citation type="submission" date="2019-04" db="EMBL/GenBank/DDBJ databases">
        <title>Isolation and culture of sulfate reducing bacteria from the cold seep of the South China Sea.</title>
        <authorList>
            <person name="Sun C."/>
            <person name="Liu R."/>
        </authorList>
    </citation>
    <scope>NUCLEOTIDE SEQUENCE [LARGE SCALE GENOMIC DNA]</scope>
    <source>
        <strain evidence="7 10">CS1</strain>
    </source>
</reference>
<comment type="similarity">
    <text evidence="1 5">Belongs to the EF-Ts family.</text>
</comment>
<reference evidence="8 9" key="1">
    <citation type="submission" date="2018-06" db="EMBL/GenBank/DDBJ databases">
        <title>Complete genome of Desulfovibrio marinus P48SEP.</title>
        <authorList>
            <person name="Crispim J.S."/>
            <person name="Vidigal P.M.P."/>
            <person name="Silva L.C.F."/>
            <person name="Araujo L.C."/>
            <person name="Laguardia C.N."/>
            <person name="Dias R.S."/>
            <person name="Sousa M.P."/>
            <person name="Paula S.O."/>
            <person name="Silva C."/>
        </authorList>
    </citation>
    <scope>NUCLEOTIDE SEQUENCE [LARGE SCALE GENOMIC DNA]</scope>
    <source>
        <strain evidence="8 9">P48SEP</strain>
    </source>
</reference>
<keyword evidence="4 5" id="KW-0648">Protein biosynthesis</keyword>
<dbReference type="Proteomes" id="UP000503251">
    <property type="component" value="Chromosome"/>
</dbReference>
<dbReference type="HAMAP" id="MF_00050">
    <property type="entry name" value="EF_Ts"/>
    <property type="match status" value="1"/>
</dbReference>
<evidence type="ECO:0000313" key="10">
    <source>
        <dbReference type="Proteomes" id="UP000503251"/>
    </source>
</evidence>
<proteinExistence type="inferred from homology"/>
<dbReference type="GO" id="GO:0005737">
    <property type="term" value="C:cytoplasm"/>
    <property type="evidence" value="ECO:0007669"/>
    <property type="project" value="UniProtKB-SubCell"/>
</dbReference>
<dbReference type="AlphaFoldDB" id="A0A6P1ZKE4"/>
<dbReference type="Gene3D" id="3.30.479.20">
    <property type="entry name" value="Elongation factor Ts, dimerisation domain"/>
    <property type="match status" value="2"/>
</dbReference>
<dbReference type="InterPro" id="IPR036402">
    <property type="entry name" value="EF-Ts_dimer_sf"/>
</dbReference>
<dbReference type="Pfam" id="PF00889">
    <property type="entry name" value="EF_TS"/>
    <property type="match status" value="1"/>
</dbReference>
<keyword evidence="5" id="KW-0963">Cytoplasm</keyword>